<dbReference type="AlphaFoldDB" id="A0A949SY64"/>
<reference evidence="2 4" key="1">
    <citation type="journal article" date="2021" name="Mol. Ecol.">
        <title>Polar bear-adapted Ursidibacter maritimus are remarkably conserved after generations in captivity.</title>
        <authorList>
            <person name="Espinosa-Gongora C."/>
            <person name="Hansen M.J."/>
            <person name="Bertelsen M.F."/>
            <person name="Bojesen A.M."/>
        </authorList>
    </citation>
    <scope>NUCLEOTIDE SEQUENCE</scope>
    <source>
        <strain evidence="2">Pb43105x</strain>
        <strain evidence="1 4">Pb43106</strain>
    </source>
</reference>
<evidence type="ECO:0000313" key="3">
    <source>
        <dbReference type="Proteomes" id="UP000732858"/>
    </source>
</evidence>
<organism evidence="2 3">
    <name type="scientific">Ursidibacter maritimus</name>
    <dbReference type="NCBI Taxonomy" id="1331689"/>
    <lineage>
        <taxon>Bacteria</taxon>
        <taxon>Pseudomonadati</taxon>
        <taxon>Pseudomonadota</taxon>
        <taxon>Gammaproteobacteria</taxon>
        <taxon>Pasteurellales</taxon>
        <taxon>Pasteurellaceae</taxon>
        <taxon>Ursidibacter</taxon>
    </lineage>
</organism>
<evidence type="ECO:0000313" key="1">
    <source>
        <dbReference type="EMBL" id="MBV6530650.1"/>
    </source>
</evidence>
<keyword evidence="4" id="KW-1185">Reference proteome</keyword>
<dbReference type="EMBL" id="JABULY010000001">
    <property type="protein sequence ID" value="MBV6530650.1"/>
    <property type="molecule type" value="Genomic_DNA"/>
</dbReference>
<dbReference type="OrthoDB" id="5596796at2"/>
<gene>
    <name evidence="1" type="ORF">HT657_00570</name>
    <name evidence="2" type="ORF">HT672_00170</name>
</gene>
<sequence length="903" mass="101805">MIRRTLLILATLFAILLASGAALMSGSRLAQTINWVLPADWKVEIPQGLSTDWQSTSLADFSLSYQQCPILTTNGFKLQWAEQQRIQFEKAIIDYHCLSLLPKEENPTSDEFPPTELLALLPNGTADIQQLIWKNLPEDLPHRVNTLLIQPTAVQFTKNEQQLTASIHNQAVRLSAQFAKGELTGDLHYSPSNEEQHQLNFSTQIQDLAELPSRLSLNYQWQFPDNVITDKALQQGSSQLEWQKENSQLLGLFKLQSTNFSENKLAFPFRIENGSLGIEQGRFDWAMSEDFPLRGFLTTRISPNELNIENLFPIKTAIRISLLSENAKGKGNVVISSPEGEWQKNSLKLPLQITGNVKQGNFILYSAVPLEINGEYSDLTLRFLPSALLRLTGTERFLTIRDLRFPLAGLQLNKYGLTGRLHAIFRGESPDFNNIELHLDGFARNFKMGALQFFQDPSEPDAIIDRWQWKLWGTSQLNVFQTPLNIVGRGNWHRNLVELSEFNSTLGKIQQNGVFIPDLALNLTEPIKFAYEQSHLNGGVKLIAPKAQFSYGGELEKLSAILSVDGEVENLRLKGEVSAGKLGPIRLFARRQLTEKSSELIGRLYWSEQPANVFQTLLPFRSNWVITNGTVRGETAFSATADKGLIAGGHFAIRNGAVSLPDGELKGIEFSLPYQYQNNQVNIGVKRALDVSIAEINIGIPLTNAKMKVKGHYPYTKKRPLFLRELSFNLLGGNLHIERFALPQSKVAYVKLTGIDFAEVLSLAQYHQLDLQGKVNAVLPFWLSGKPCYICDGSFTQVATSHLKLTPELLDAMKQSGYTEQILTYLVNDSHIDELHAKINLSSEGHMHLKTALKMHLAEHQKAKINLNYQHQENLFDLWKLINYGSQVEQNIEHSIYQQLDKR</sequence>
<dbReference type="Pfam" id="PF11739">
    <property type="entry name" value="YdbH-like"/>
    <property type="match status" value="1"/>
</dbReference>
<dbReference type="EMBL" id="JABUMC010000001">
    <property type="protein sequence ID" value="MBV6545726.1"/>
    <property type="molecule type" value="Genomic_DNA"/>
</dbReference>
<dbReference type="RefSeq" id="WP_157402928.1">
    <property type="nucleotide sequence ID" value="NZ_JABULY010000001.1"/>
</dbReference>
<dbReference type="Proteomes" id="UP001196379">
    <property type="component" value="Unassembled WGS sequence"/>
</dbReference>
<proteinExistence type="predicted"/>
<accession>A0A949SY64</accession>
<protein>
    <submittedName>
        <fullName evidence="2">YdbH family protein</fullName>
    </submittedName>
</protein>
<comment type="caution">
    <text evidence="2">The sequence shown here is derived from an EMBL/GenBank/DDBJ whole genome shotgun (WGS) entry which is preliminary data.</text>
</comment>
<dbReference type="InterPro" id="IPR021730">
    <property type="entry name" value="YdbH"/>
</dbReference>
<dbReference type="NCBIfam" id="NF007971">
    <property type="entry name" value="PRK10695.1"/>
    <property type="match status" value="1"/>
</dbReference>
<dbReference type="GeneID" id="65548772"/>
<evidence type="ECO:0000313" key="4">
    <source>
        <dbReference type="Proteomes" id="UP001196379"/>
    </source>
</evidence>
<dbReference type="Proteomes" id="UP000732858">
    <property type="component" value="Unassembled WGS sequence"/>
</dbReference>
<evidence type="ECO:0000313" key="2">
    <source>
        <dbReference type="EMBL" id="MBV6545726.1"/>
    </source>
</evidence>
<name>A0A949SY64_9PAST</name>